<dbReference type="EMBL" id="QRWT01000011">
    <property type="protein sequence ID" value="RGT51406.1"/>
    <property type="molecule type" value="Genomic_DNA"/>
</dbReference>
<dbReference type="InterPro" id="IPR032164">
    <property type="entry name" value="DUF5000"/>
</dbReference>
<dbReference type="PROSITE" id="PS51257">
    <property type="entry name" value="PROKAR_LIPOPROTEIN"/>
    <property type="match status" value="1"/>
</dbReference>
<name>A0AAQ0LSB6_9BACE</name>
<evidence type="ECO:0000259" key="1">
    <source>
        <dbReference type="Pfam" id="PF16391"/>
    </source>
</evidence>
<dbReference type="Pfam" id="PF16389">
    <property type="entry name" value="DUF4998"/>
    <property type="match status" value="1"/>
</dbReference>
<protein>
    <recommendedName>
        <fullName evidence="1">DUF5000 domain-containing protein</fullName>
    </recommendedName>
</protein>
<dbReference type="Proteomes" id="UP000284772">
    <property type="component" value="Unassembled WGS sequence"/>
</dbReference>
<comment type="caution">
    <text evidence="2">The sequence shown here is derived from an EMBL/GenBank/DDBJ whole genome shotgun (WGS) entry which is preliminary data.</text>
</comment>
<dbReference type="AlphaFoldDB" id="A0AAQ0LSB6"/>
<proteinExistence type="predicted"/>
<dbReference type="Pfam" id="PF16391">
    <property type="entry name" value="DUF5000"/>
    <property type="match status" value="1"/>
</dbReference>
<reference evidence="2 3" key="1">
    <citation type="submission" date="2018-08" db="EMBL/GenBank/DDBJ databases">
        <title>A genome reference for cultivated species of the human gut microbiota.</title>
        <authorList>
            <person name="Zou Y."/>
            <person name="Xue W."/>
            <person name="Luo G."/>
        </authorList>
    </citation>
    <scope>NUCLEOTIDE SEQUENCE [LARGE SCALE GENOMIC DNA]</scope>
    <source>
        <strain evidence="2 3">AF19-10AC</strain>
    </source>
</reference>
<dbReference type="RefSeq" id="WP_115502268.1">
    <property type="nucleotide sequence ID" value="NZ_CABMMK010000002.1"/>
</dbReference>
<sequence>MKILNTICLLIVTILFASCDGMLDNIQGYLDEGETVYVGKLVSPYANPGKNRIQLNGTLYYGVTQKQCLIEWKAPDGTNGSKEVSVQREEQLDIFSIILDNLQEGQYDFTFTTMDATGNRSLPTTTQGYVYGDFYEQSLMNRNIAQIEAYKQEGFMITWRPLNEEGAIKTEVTYITDEGPQTVSVPINENSTLLKGCIPGSTITWKTEYIPVEDAIDIFYSTPSEKEAPNDFVIQLNKNNFKEVILPTDAKMNYWGFSLSNIWNGNTNWEANSMCHSGDAEGWPQWFTFDLGMLTKPDRYRYWQRLQEAYLYEKGDNPRKWELYGRADTPPADGSWDGWIKLMDCESIKPSGVFDKTLTTEDIEYAKAGELFMFPEDTPPIRYIRWKTSETFSGKHTVHFQQITFWGEDLSE</sequence>
<evidence type="ECO:0000313" key="3">
    <source>
        <dbReference type="Proteomes" id="UP000284772"/>
    </source>
</evidence>
<accession>A0AAQ0LSB6</accession>
<gene>
    <name evidence="2" type="ORF">DWX27_11920</name>
</gene>
<organism evidence="2 3">
    <name type="scientific">Bacteroides intestinalis</name>
    <dbReference type="NCBI Taxonomy" id="329854"/>
    <lineage>
        <taxon>Bacteria</taxon>
        <taxon>Pseudomonadati</taxon>
        <taxon>Bacteroidota</taxon>
        <taxon>Bacteroidia</taxon>
        <taxon>Bacteroidales</taxon>
        <taxon>Bacteroidaceae</taxon>
        <taxon>Bacteroides</taxon>
    </lineage>
</organism>
<dbReference type="Gene3D" id="2.60.120.260">
    <property type="entry name" value="Galactose-binding domain-like"/>
    <property type="match status" value="1"/>
</dbReference>
<evidence type="ECO:0000313" key="2">
    <source>
        <dbReference type="EMBL" id="RGT51406.1"/>
    </source>
</evidence>
<feature type="domain" description="DUF5000" evidence="1">
    <location>
        <begin position="263"/>
        <end position="407"/>
    </location>
</feature>